<dbReference type="PROSITE" id="PS52016">
    <property type="entry name" value="TONB_DEPENDENT_REC_3"/>
    <property type="match status" value="1"/>
</dbReference>
<feature type="domain" description="TonB-dependent receptor-like beta-barrel" evidence="12">
    <location>
        <begin position="402"/>
        <end position="1013"/>
    </location>
</feature>
<reference evidence="14 15" key="1">
    <citation type="submission" date="2018-08" db="EMBL/GenBank/DDBJ databases">
        <title>A genome reference for cultivated species of the human gut microbiota.</title>
        <authorList>
            <person name="Zou Y."/>
            <person name="Xue W."/>
            <person name="Luo G."/>
        </authorList>
    </citation>
    <scope>NUCLEOTIDE SEQUENCE [LARGE SCALE GENOMIC DNA]</scope>
    <source>
        <strain evidence="14 15">AM22-1</strain>
    </source>
</reference>
<dbReference type="GO" id="GO:0009279">
    <property type="term" value="C:cell outer membrane"/>
    <property type="evidence" value="ECO:0007669"/>
    <property type="project" value="UniProtKB-SubCell"/>
</dbReference>
<dbReference type="SUPFAM" id="SSF56935">
    <property type="entry name" value="Porins"/>
    <property type="match status" value="1"/>
</dbReference>
<dbReference type="FunFam" id="2.60.40.1120:FF:000003">
    <property type="entry name" value="Outer membrane protein Omp121"/>
    <property type="match status" value="1"/>
</dbReference>
<evidence type="ECO:0000256" key="7">
    <source>
        <dbReference type="ARBA" id="ARBA00023136"/>
    </source>
</evidence>
<dbReference type="InterPro" id="IPR037066">
    <property type="entry name" value="Plug_dom_sf"/>
</dbReference>
<dbReference type="NCBIfam" id="TIGR04057">
    <property type="entry name" value="SusC_RagA_signa"/>
    <property type="match status" value="1"/>
</dbReference>
<comment type="similarity">
    <text evidence="10 11">Belongs to the TonB-dependent receptor family.</text>
</comment>
<dbReference type="GO" id="GO:0044718">
    <property type="term" value="P:siderophore transmembrane transport"/>
    <property type="evidence" value="ECO:0007669"/>
    <property type="project" value="TreeGrafter"/>
</dbReference>
<keyword evidence="9 10" id="KW-0998">Cell outer membrane</keyword>
<dbReference type="InterPro" id="IPR039426">
    <property type="entry name" value="TonB-dep_rcpt-like"/>
</dbReference>
<evidence type="ECO:0000259" key="13">
    <source>
        <dbReference type="Pfam" id="PF07715"/>
    </source>
</evidence>
<dbReference type="Proteomes" id="UP000286501">
    <property type="component" value="Unassembled WGS sequence"/>
</dbReference>
<dbReference type="PANTHER" id="PTHR30069:SF29">
    <property type="entry name" value="HEMOGLOBIN AND HEMOGLOBIN-HAPTOGLOBIN-BINDING PROTEIN 1-RELATED"/>
    <property type="match status" value="1"/>
</dbReference>
<organism evidence="14 15">
    <name type="scientific">Segatella copri</name>
    <dbReference type="NCBI Taxonomy" id="165179"/>
    <lineage>
        <taxon>Bacteria</taxon>
        <taxon>Pseudomonadati</taxon>
        <taxon>Bacteroidota</taxon>
        <taxon>Bacteroidia</taxon>
        <taxon>Bacteroidales</taxon>
        <taxon>Prevotellaceae</taxon>
        <taxon>Segatella</taxon>
    </lineage>
</organism>
<name>A0A3R6GB79_9BACT</name>
<evidence type="ECO:0000256" key="4">
    <source>
        <dbReference type="ARBA" id="ARBA00022692"/>
    </source>
</evidence>
<protein>
    <submittedName>
        <fullName evidence="14">TonB-dependent receptor</fullName>
    </submittedName>
</protein>
<keyword evidence="4 10" id="KW-0812">Transmembrane</keyword>
<comment type="subcellular location">
    <subcellularLocation>
        <location evidence="1 10">Cell outer membrane</location>
        <topology evidence="1 10">Multi-pass membrane protein</topology>
    </subcellularLocation>
</comment>
<dbReference type="PANTHER" id="PTHR30069">
    <property type="entry name" value="TONB-DEPENDENT OUTER MEMBRANE RECEPTOR"/>
    <property type="match status" value="1"/>
</dbReference>
<dbReference type="Gene3D" id="2.40.170.20">
    <property type="entry name" value="TonB-dependent receptor, beta-barrel domain"/>
    <property type="match status" value="1"/>
</dbReference>
<keyword evidence="3 10" id="KW-1134">Transmembrane beta strand</keyword>
<keyword evidence="5" id="KW-0732">Signal</keyword>
<evidence type="ECO:0000256" key="3">
    <source>
        <dbReference type="ARBA" id="ARBA00022452"/>
    </source>
</evidence>
<dbReference type="EMBL" id="QRIN01000004">
    <property type="protein sequence ID" value="RHG68916.1"/>
    <property type="molecule type" value="Genomic_DNA"/>
</dbReference>
<evidence type="ECO:0000256" key="11">
    <source>
        <dbReference type="RuleBase" id="RU003357"/>
    </source>
</evidence>
<keyword evidence="2 10" id="KW-0813">Transport</keyword>
<dbReference type="InterPro" id="IPR023996">
    <property type="entry name" value="TonB-dep_OMP_SusC/RagA"/>
</dbReference>
<dbReference type="RefSeq" id="WP_118200132.1">
    <property type="nucleotide sequence ID" value="NZ_QRIE01000053.1"/>
</dbReference>
<evidence type="ECO:0000256" key="6">
    <source>
        <dbReference type="ARBA" id="ARBA00023077"/>
    </source>
</evidence>
<dbReference type="InterPro" id="IPR000531">
    <property type="entry name" value="Beta-barrel_TonB"/>
</dbReference>
<accession>A0A3R6GB79</accession>
<evidence type="ECO:0000313" key="14">
    <source>
        <dbReference type="EMBL" id="RHG68916.1"/>
    </source>
</evidence>
<keyword evidence="6 11" id="KW-0798">TonB box</keyword>
<sequence>MRKTSQKFSQSHMLCKVALVAIMLVFQAMLGIGAGVLNAQTVKGTVISGSDNEPLIGASVMVQGTKTGAVTDLDGNFTIEAKNGQTLEVSYLGFITQKIKVTGSTINVTLNEDKQSLDEVVVVGYGVQKKKLVTGANINVKGDDIAKLNTSNPLQALQGQTPGMSIISTSGQPGSGLKVNIRGMGTVSGSDPLYIIDGVRGDIASLNPADIESIDVLKDAASAAIYGSQSANGVVLITTKGGKEGRAVVSFDGYVGWQNKPRSIDMLNAREYMAILDEAAINSGKNAYDWSKYKSIYDANGDLIDTDWVDQMFVKNAKTSSYNIGVNGGSKTANYAMTLGYMNQEGIVGGKDVSNYERYNFRVNSDWKVKDWLKVGEQISFIYTQNSGIGVGNAYNNSLRSAFNTSPLSPVYSDNNKYDSPFNDTSNSDWYNADGNPYGLMMTNNNNQTNAARFTGNVYAEIEPIKNLKYRTVVGYEYYASDYRSFTPLYQFSIYSYNTANRTSVNQNMGHNWQLTWTNTLSYDFKVKEHSFTALAGMESWRFDGVGVSASNATLKSGFADWNHAYVSNGTAATATDGLGASGAPSLSQRMVSYFGRVSWNWKETYMATATLRADASSKFARGNRWGYFPSVSAGWIVTNEKWVKPLLKVLDYAKVRASWGQVGNQNIGDLMFISPILTSGAYYNFGTALGADGQSNYYGAYESRLSNENVKWETSEQLDFGLDLRLLGKLNVNIDWYKKTTKDWLLVKPIPGTAGTGAPYFNGGDVENTGIEIGLGWNDNIGRDFNYYVNVNGAYNKNKVGSIPTSDGIIHGTDGNGQLYDNSTEFYRCSNGEPIGYFWGYKTAGIFQNQKEIDEWVAAGNGVLQGSSVKPGDVKYYDVNHDGTINDADKVNLGNGMPDFTYGFSLGFDYKGLDFSVTANGSVGNDIVQSYRNVGAKTANYTSAILQRWTGDGTSNKYPRVTETNVNYQFSDLFIQDGDFLRISNITLGYDFAKLLHQKFVSQARLYFQVQNAFTFTKYDGMDPEIGYGVNSWASGVDLGYYPRPRTFMVGLNLKF</sequence>
<evidence type="ECO:0000256" key="1">
    <source>
        <dbReference type="ARBA" id="ARBA00004571"/>
    </source>
</evidence>
<dbReference type="InterPro" id="IPR036942">
    <property type="entry name" value="Beta-barrel_TonB_sf"/>
</dbReference>
<evidence type="ECO:0000256" key="2">
    <source>
        <dbReference type="ARBA" id="ARBA00022448"/>
    </source>
</evidence>
<feature type="domain" description="TonB-dependent receptor plug" evidence="13">
    <location>
        <begin position="133"/>
        <end position="234"/>
    </location>
</feature>
<dbReference type="Gene3D" id="2.60.40.1120">
    <property type="entry name" value="Carboxypeptidase-like, regulatory domain"/>
    <property type="match status" value="1"/>
</dbReference>
<evidence type="ECO:0000256" key="5">
    <source>
        <dbReference type="ARBA" id="ARBA00022729"/>
    </source>
</evidence>
<keyword evidence="7 10" id="KW-0472">Membrane</keyword>
<dbReference type="Gene3D" id="2.170.130.10">
    <property type="entry name" value="TonB-dependent receptor, plug domain"/>
    <property type="match status" value="1"/>
</dbReference>
<dbReference type="InterPro" id="IPR012910">
    <property type="entry name" value="Plug_dom"/>
</dbReference>
<evidence type="ECO:0000259" key="12">
    <source>
        <dbReference type="Pfam" id="PF00593"/>
    </source>
</evidence>
<evidence type="ECO:0000256" key="9">
    <source>
        <dbReference type="ARBA" id="ARBA00023237"/>
    </source>
</evidence>
<dbReference type="SUPFAM" id="SSF49464">
    <property type="entry name" value="Carboxypeptidase regulatory domain-like"/>
    <property type="match status" value="1"/>
</dbReference>
<dbReference type="Pfam" id="PF07715">
    <property type="entry name" value="Plug"/>
    <property type="match status" value="1"/>
</dbReference>
<comment type="caution">
    <text evidence="14">The sequence shown here is derived from an EMBL/GenBank/DDBJ whole genome shotgun (WGS) entry which is preliminary data.</text>
</comment>
<evidence type="ECO:0000256" key="8">
    <source>
        <dbReference type="ARBA" id="ARBA00023170"/>
    </source>
</evidence>
<keyword evidence="8 14" id="KW-0675">Receptor</keyword>
<dbReference type="Pfam" id="PF13715">
    <property type="entry name" value="CarbopepD_reg_2"/>
    <property type="match status" value="1"/>
</dbReference>
<evidence type="ECO:0000256" key="10">
    <source>
        <dbReference type="PROSITE-ProRule" id="PRU01360"/>
    </source>
</evidence>
<gene>
    <name evidence="14" type="ORF">DW250_01685</name>
</gene>
<dbReference type="NCBIfam" id="TIGR04056">
    <property type="entry name" value="OMP_RagA_SusC"/>
    <property type="match status" value="1"/>
</dbReference>
<dbReference type="AlphaFoldDB" id="A0A3R6GB79"/>
<dbReference type="GO" id="GO:0015344">
    <property type="term" value="F:siderophore uptake transmembrane transporter activity"/>
    <property type="evidence" value="ECO:0007669"/>
    <property type="project" value="TreeGrafter"/>
</dbReference>
<proteinExistence type="inferred from homology"/>
<evidence type="ECO:0000313" key="15">
    <source>
        <dbReference type="Proteomes" id="UP000286501"/>
    </source>
</evidence>
<dbReference type="InterPro" id="IPR023997">
    <property type="entry name" value="TonB-dep_OMP_SusC/RagA_CS"/>
</dbReference>
<dbReference type="InterPro" id="IPR008969">
    <property type="entry name" value="CarboxyPept-like_regulatory"/>
</dbReference>
<dbReference type="Pfam" id="PF00593">
    <property type="entry name" value="TonB_dep_Rec_b-barrel"/>
    <property type="match status" value="1"/>
</dbReference>